<accession>A0A6B9J9M0</accession>
<feature type="region of interest" description="Disordered" evidence="1">
    <location>
        <begin position="1"/>
        <end position="28"/>
    </location>
</feature>
<evidence type="ECO:0000313" key="2">
    <source>
        <dbReference type="EMBL" id="QGZ16179.1"/>
    </source>
</evidence>
<protein>
    <submittedName>
        <fullName evidence="2">Uncharacterized protein</fullName>
    </submittedName>
</protein>
<evidence type="ECO:0000256" key="1">
    <source>
        <dbReference type="SAM" id="MobiDB-lite"/>
    </source>
</evidence>
<sequence length="62" mass="7008">MTLYHGDQEDCTKTADGTPLSLPKSAPRGTGYLIRKRLKQKGDYPTLYPILITRFGGFFLCR</sequence>
<dbReference type="EMBL" id="MN732867">
    <property type="protein sequence ID" value="QGZ16179.1"/>
    <property type="molecule type" value="Genomic_DNA"/>
</dbReference>
<gene>
    <name evidence="2" type="ORF">Hena1_00030</name>
</gene>
<name>A0A6B9J9M0_9CAUD</name>
<feature type="compositionally biased region" description="Basic and acidic residues" evidence="1">
    <location>
        <begin position="1"/>
        <end position="13"/>
    </location>
</feature>
<evidence type="ECO:0000313" key="3">
    <source>
        <dbReference type="Proteomes" id="UP000433183"/>
    </source>
</evidence>
<keyword evidence="3" id="KW-1185">Reference proteome</keyword>
<dbReference type="Proteomes" id="UP000433183">
    <property type="component" value="Segment"/>
</dbReference>
<organism evidence="2 3">
    <name type="scientific">Erwinia phage Hena1</name>
    <dbReference type="NCBI Taxonomy" id="2678601"/>
    <lineage>
        <taxon>Viruses</taxon>
        <taxon>Duplodnaviria</taxon>
        <taxon>Heunggongvirae</taxon>
        <taxon>Uroviricota</taxon>
        <taxon>Caudoviricetes</taxon>
        <taxon>Vequintavirinae</taxon>
        <taxon>Henunavirus</taxon>
        <taxon>Henunavirus hena1</taxon>
    </lineage>
</organism>
<reference evidence="2 3" key="1">
    <citation type="submission" date="2019-11" db="EMBL/GenBank/DDBJ databases">
        <title>Characterization of a new Erwinia amylovora bacteriophage.</title>
        <authorList>
            <person name="Valentovich L.N."/>
            <person name="Akhremchuk A.E."/>
            <person name="Besarab N.V."/>
            <person name="Lagonenko A.L."/>
        </authorList>
    </citation>
    <scope>NUCLEOTIDE SEQUENCE [LARGE SCALE GENOMIC DNA]</scope>
</reference>
<proteinExistence type="predicted"/>